<keyword evidence="5" id="KW-0732">Signal</keyword>
<name>A0A445L2V9_GLYSO</name>
<dbReference type="Pfam" id="PF00232">
    <property type="entry name" value="Glyco_hydro_1"/>
    <property type="match status" value="1"/>
</dbReference>
<comment type="caution">
    <text evidence="6">The sequence shown here is derived from an EMBL/GenBank/DDBJ whole genome shotgun (WGS) entry which is preliminary data.</text>
</comment>
<feature type="compositionally biased region" description="Acidic residues" evidence="3">
    <location>
        <begin position="232"/>
        <end position="249"/>
    </location>
</feature>
<dbReference type="Gene3D" id="3.20.20.80">
    <property type="entry name" value="Glycosidases"/>
    <property type="match status" value="2"/>
</dbReference>
<evidence type="ECO:0000256" key="2">
    <source>
        <dbReference type="RuleBase" id="RU003690"/>
    </source>
</evidence>
<dbReference type="InterPro" id="IPR001360">
    <property type="entry name" value="Glyco_hydro_1"/>
</dbReference>
<evidence type="ECO:0000313" key="6">
    <source>
        <dbReference type="EMBL" id="RZC17466.1"/>
    </source>
</evidence>
<dbReference type="GO" id="GO:0005975">
    <property type="term" value="P:carbohydrate metabolic process"/>
    <property type="evidence" value="ECO:0007669"/>
    <property type="project" value="InterPro"/>
</dbReference>
<comment type="similarity">
    <text evidence="1 2">Belongs to the glycosyl hydrolase 1 family.</text>
</comment>
<evidence type="ECO:0000256" key="5">
    <source>
        <dbReference type="SAM" id="SignalP"/>
    </source>
</evidence>
<feature type="transmembrane region" description="Helical" evidence="4">
    <location>
        <begin position="42"/>
        <end position="60"/>
    </location>
</feature>
<keyword evidence="4" id="KW-0472">Membrane</keyword>
<dbReference type="GO" id="GO:0008422">
    <property type="term" value="F:beta-glucosidase activity"/>
    <property type="evidence" value="ECO:0007669"/>
    <property type="project" value="TreeGrafter"/>
</dbReference>
<dbReference type="EMBL" id="QZWG01000004">
    <property type="protein sequence ID" value="RZC17466.1"/>
    <property type="molecule type" value="Genomic_DNA"/>
</dbReference>
<keyword evidence="4" id="KW-0812">Transmembrane</keyword>
<feature type="region of interest" description="Disordered" evidence="3">
    <location>
        <begin position="232"/>
        <end position="291"/>
    </location>
</feature>
<dbReference type="InterPro" id="IPR017853">
    <property type="entry name" value="GH"/>
</dbReference>
<sequence length="434" mass="49653">MLKPPAFRNAFFVVLLLHLLLALVSATRISQNHLEHSHQFVLFPFTLLSIPFVFFSLLHVEIKRTIPRGAAGWNSKDFRTKKIFVGGIPSTVTEEGKLSAGVNHGVNYNNLINELMANGLQPYVIVFHCDVPQALKDEYGGFLSPHNVDDFRDYAKLCFKEFGNRVKHWITLNEPRSVSKNGYANGRFAPGRCSDCLWIIPSWALCHLIILADPLFLFLLTSEGQDEYENDGFIVDEDEEEDEEEDRTESDDKPQKKKKSKEKRAKSLRRDTEEEPFGLSDEEEFVGSGKVGRTTEEKLKHSLFGDDEGMLSASQKGLIGITLNSDWYVPVSKEKSDQDVACRGLDFMFGWVTNLRKDIIEGHTGKNFIEENSWKYGNITKTDKRYGSYISWVPDSLLKKVLNGEKYLKLYSYHYLIKFYSLHSVFQLLITVHS</sequence>
<evidence type="ECO:0000256" key="1">
    <source>
        <dbReference type="ARBA" id="ARBA00010838"/>
    </source>
</evidence>
<evidence type="ECO:0000256" key="4">
    <source>
        <dbReference type="SAM" id="Phobius"/>
    </source>
</evidence>
<gene>
    <name evidence="6" type="ORF">D0Y65_010303</name>
</gene>
<dbReference type="PANTHER" id="PTHR10353">
    <property type="entry name" value="GLYCOSYL HYDROLASE"/>
    <property type="match status" value="1"/>
</dbReference>
<evidence type="ECO:0000313" key="7">
    <source>
        <dbReference type="Proteomes" id="UP000289340"/>
    </source>
</evidence>
<evidence type="ECO:0000256" key="3">
    <source>
        <dbReference type="SAM" id="MobiDB-lite"/>
    </source>
</evidence>
<keyword evidence="4" id="KW-1133">Transmembrane helix</keyword>
<accession>A0A445L2V9</accession>
<keyword evidence="7" id="KW-1185">Reference proteome</keyword>
<feature type="compositionally biased region" description="Basic residues" evidence="3">
    <location>
        <begin position="255"/>
        <end position="267"/>
    </location>
</feature>
<proteinExistence type="inferred from homology"/>
<feature type="compositionally biased region" description="Acidic residues" evidence="3">
    <location>
        <begin position="273"/>
        <end position="285"/>
    </location>
</feature>
<dbReference type="Proteomes" id="UP000289340">
    <property type="component" value="Chromosome 4"/>
</dbReference>
<dbReference type="PANTHER" id="PTHR10353:SF240">
    <property type="entry name" value="BETA-GLUCOSIDASE, PUTATIVE-RELATED"/>
    <property type="match status" value="1"/>
</dbReference>
<reference evidence="6 7" key="1">
    <citation type="submission" date="2018-09" db="EMBL/GenBank/DDBJ databases">
        <title>A high-quality reference genome of wild soybean provides a powerful tool to mine soybean genomes.</title>
        <authorList>
            <person name="Xie M."/>
            <person name="Chung C.Y.L."/>
            <person name="Li M.-W."/>
            <person name="Wong F.-L."/>
            <person name="Chan T.-F."/>
            <person name="Lam H.-M."/>
        </authorList>
    </citation>
    <scope>NUCLEOTIDE SEQUENCE [LARGE SCALE GENOMIC DNA]</scope>
    <source>
        <strain evidence="7">cv. W05</strain>
        <tissue evidence="6">Hypocotyl of etiolated seedlings</tissue>
    </source>
</reference>
<dbReference type="AlphaFoldDB" id="A0A445L2V9"/>
<organism evidence="6 7">
    <name type="scientific">Glycine soja</name>
    <name type="common">Wild soybean</name>
    <dbReference type="NCBI Taxonomy" id="3848"/>
    <lineage>
        <taxon>Eukaryota</taxon>
        <taxon>Viridiplantae</taxon>
        <taxon>Streptophyta</taxon>
        <taxon>Embryophyta</taxon>
        <taxon>Tracheophyta</taxon>
        <taxon>Spermatophyta</taxon>
        <taxon>Magnoliopsida</taxon>
        <taxon>eudicotyledons</taxon>
        <taxon>Gunneridae</taxon>
        <taxon>Pentapetalae</taxon>
        <taxon>rosids</taxon>
        <taxon>fabids</taxon>
        <taxon>Fabales</taxon>
        <taxon>Fabaceae</taxon>
        <taxon>Papilionoideae</taxon>
        <taxon>50 kb inversion clade</taxon>
        <taxon>NPAAA clade</taxon>
        <taxon>indigoferoid/millettioid clade</taxon>
        <taxon>Phaseoleae</taxon>
        <taxon>Glycine</taxon>
        <taxon>Glycine subgen. Soja</taxon>
    </lineage>
</organism>
<feature type="signal peptide" evidence="5">
    <location>
        <begin position="1"/>
        <end position="26"/>
    </location>
</feature>
<dbReference type="SUPFAM" id="SSF51445">
    <property type="entry name" value="(Trans)glycosidases"/>
    <property type="match status" value="1"/>
</dbReference>
<feature type="chain" id="PRO_5019048400" evidence="5">
    <location>
        <begin position="27"/>
        <end position="434"/>
    </location>
</feature>
<protein>
    <submittedName>
        <fullName evidence="6">Cyanogenic beta-glucosidase</fullName>
    </submittedName>
</protein>